<dbReference type="InterPro" id="IPR036954">
    <property type="entry name" value="Collagen_IV_NC_sf"/>
</dbReference>
<dbReference type="GO" id="GO:0005604">
    <property type="term" value="C:basement membrane"/>
    <property type="evidence" value="ECO:0007669"/>
    <property type="project" value="UniProtKB-SubCell"/>
</dbReference>
<comment type="subcellular location">
    <subcellularLocation>
        <location evidence="1">Secreted</location>
        <location evidence="1">Extracellular space</location>
        <location evidence="1">Extracellular matrix</location>
        <location evidence="1">Basement membrane</location>
    </subcellularLocation>
</comment>
<reference evidence="10 11" key="1">
    <citation type="journal article" date="2020" name="Cell">
        <title>Large-Scale Comparative Analyses of Tick Genomes Elucidate Their Genetic Diversity and Vector Capacities.</title>
        <authorList>
            <consortium name="Tick Genome and Microbiome Consortium (TIGMIC)"/>
            <person name="Jia N."/>
            <person name="Wang J."/>
            <person name="Shi W."/>
            <person name="Du L."/>
            <person name="Sun Y."/>
            <person name="Zhan W."/>
            <person name="Jiang J.F."/>
            <person name="Wang Q."/>
            <person name="Zhang B."/>
            <person name="Ji P."/>
            <person name="Bell-Sakyi L."/>
            <person name="Cui X.M."/>
            <person name="Yuan T.T."/>
            <person name="Jiang B.G."/>
            <person name="Yang W.F."/>
            <person name="Lam T.T."/>
            <person name="Chang Q.C."/>
            <person name="Ding S.J."/>
            <person name="Wang X.J."/>
            <person name="Zhu J.G."/>
            <person name="Ruan X.D."/>
            <person name="Zhao L."/>
            <person name="Wei J.T."/>
            <person name="Ye R.Z."/>
            <person name="Que T.C."/>
            <person name="Du C.H."/>
            <person name="Zhou Y.H."/>
            <person name="Cheng J.X."/>
            <person name="Dai P.F."/>
            <person name="Guo W.B."/>
            <person name="Han X.H."/>
            <person name="Huang E.J."/>
            <person name="Li L.F."/>
            <person name="Wei W."/>
            <person name="Gao Y.C."/>
            <person name="Liu J.Z."/>
            <person name="Shao H.Z."/>
            <person name="Wang X."/>
            <person name="Wang C.C."/>
            <person name="Yang T.C."/>
            <person name="Huo Q.B."/>
            <person name="Li W."/>
            <person name="Chen H.Y."/>
            <person name="Chen S.E."/>
            <person name="Zhou L.G."/>
            <person name="Ni X.B."/>
            <person name="Tian J.H."/>
            <person name="Sheng Y."/>
            <person name="Liu T."/>
            <person name="Pan Y.S."/>
            <person name="Xia L.Y."/>
            <person name="Li J."/>
            <person name="Zhao F."/>
            <person name="Cao W.C."/>
        </authorList>
    </citation>
    <scope>NUCLEOTIDE SEQUENCE [LARGE SCALE GENOMIC DNA]</scope>
    <source>
        <strain evidence="10">HaeL-2018</strain>
    </source>
</reference>
<dbReference type="Pfam" id="PF01413">
    <property type="entry name" value="C4"/>
    <property type="match status" value="1"/>
</dbReference>
<keyword evidence="7" id="KW-1015">Disulfide bond</keyword>
<dbReference type="SMART" id="SM00111">
    <property type="entry name" value="C4"/>
    <property type="match status" value="1"/>
</dbReference>
<evidence type="ECO:0000256" key="8">
    <source>
        <dbReference type="SAM" id="SignalP"/>
    </source>
</evidence>
<evidence type="ECO:0000313" key="10">
    <source>
        <dbReference type="EMBL" id="KAH9361094.1"/>
    </source>
</evidence>
<dbReference type="Proteomes" id="UP000821853">
    <property type="component" value="Chromosome 1"/>
</dbReference>
<feature type="domain" description="Collagen IV NC1" evidence="9">
    <location>
        <begin position="24"/>
        <end position="111"/>
    </location>
</feature>
<keyword evidence="4" id="KW-0677">Repeat</keyword>
<keyword evidence="11" id="KW-1185">Reference proteome</keyword>
<keyword evidence="2" id="KW-0964">Secreted</keyword>
<evidence type="ECO:0000259" key="9">
    <source>
        <dbReference type="PROSITE" id="PS51403"/>
    </source>
</evidence>
<dbReference type="InterPro" id="IPR001442">
    <property type="entry name" value="Collagen_IV_NC"/>
</dbReference>
<dbReference type="VEuPathDB" id="VectorBase:HLOH_049500"/>
<evidence type="ECO:0000256" key="3">
    <source>
        <dbReference type="ARBA" id="ARBA00022530"/>
    </source>
</evidence>
<dbReference type="OrthoDB" id="10071882at2759"/>
<keyword evidence="3" id="KW-0272">Extracellular matrix</keyword>
<accession>A0A9J6F744</accession>
<gene>
    <name evidence="10" type="ORF">HPB48_002956</name>
</gene>
<dbReference type="AlphaFoldDB" id="A0A9J6F744"/>
<dbReference type="SUPFAM" id="SSF56436">
    <property type="entry name" value="C-type lectin-like"/>
    <property type="match status" value="1"/>
</dbReference>
<evidence type="ECO:0000256" key="5">
    <source>
        <dbReference type="ARBA" id="ARBA00022869"/>
    </source>
</evidence>
<dbReference type="OMA" id="WNDSGGQ"/>
<sequence length="115" mass="12481">MAGPSGRRRFVLTGGVLLLLLLPFPQHTAAGAEGGGQSLSSPGSCLEDFRATPFIECNGARGTCHYFANKLSFWLSTIEQDFQFERPVSETLKAGKLRNRVSRCAVCIKDSNIGF</sequence>
<feature type="signal peptide" evidence="8">
    <location>
        <begin position="1"/>
        <end position="31"/>
    </location>
</feature>
<dbReference type="Gene3D" id="2.170.240.10">
    <property type="entry name" value="Collagen IV, non-collagenous"/>
    <property type="match status" value="1"/>
</dbReference>
<dbReference type="GO" id="GO:0005201">
    <property type="term" value="F:extracellular matrix structural constituent"/>
    <property type="evidence" value="ECO:0007669"/>
    <property type="project" value="InterPro"/>
</dbReference>
<feature type="chain" id="PRO_5039906506" description="Collagen IV NC1 domain-containing protein" evidence="8">
    <location>
        <begin position="32"/>
        <end position="115"/>
    </location>
</feature>
<dbReference type="EMBL" id="JABSTR010000001">
    <property type="protein sequence ID" value="KAH9361094.1"/>
    <property type="molecule type" value="Genomic_DNA"/>
</dbReference>
<proteinExistence type="predicted"/>
<comment type="caution">
    <text evidence="10">The sequence shown here is derived from an EMBL/GenBank/DDBJ whole genome shotgun (WGS) entry which is preliminary data.</text>
</comment>
<keyword evidence="6" id="KW-0176">Collagen</keyword>
<dbReference type="InterPro" id="IPR016187">
    <property type="entry name" value="CTDL_fold"/>
</dbReference>
<evidence type="ECO:0000256" key="7">
    <source>
        <dbReference type="ARBA" id="ARBA00023157"/>
    </source>
</evidence>
<dbReference type="GO" id="GO:0005581">
    <property type="term" value="C:collagen trimer"/>
    <property type="evidence" value="ECO:0007669"/>
    <property type="project" value="UniProtKB-KW"/>
</dbReference>
<evidence type="ECO:0000256" key="2">
    <source>
        <dbReference type="ARBA" id="ARBA00022525"/>
    </source>
</evidence>
<evidence type="ECO:0000256" key="4">
    <source>
        <dbReference type="ARBA" id="ARBA00022737"/>
    </source>
</evidence>
<organism evidence="10 11">
    <name type="scientific">Haemaphysalis longicornis</name>
    <name type="common">Bush tick</name>
    <dbReference type="NCBI Taxonomy" id="44386"/>
    <lineage>
        <taxon>Eukaryota</taxon>
        <taxon>Metazoa</taxon>
        <taxon>Ecdysozoa</taxon>
        <taxon>Arthropoda</taxon>
        <taxon>Chelicerata</taxon>
        <taxon>Arachnida</taxon>
        <taxon>Acari</taxon>
        <taxon>Parasitiformes</taxon>
        <taxon>Ixodida</taxon>
        <taxon>Ixodoidea</taxon>
        <taxon>Ixodidae</taxon>
        <taxon>Haemaphysalinae</taxon>
        <taxon>Haemaphysalis</taxon>
    </lineage>
</organism>
<evidence type="ECO:0000313" key="11">
    <source>
        <dbReference type="Proteomes" id="UP000821853"/>
    </source>
</evidence>
<dbReference type="PROSITE" id="PS51403">
    <property type="entry name" value="NC1_IV"/>
    <property type="match status" value="1"/>
</dbReference>
<keyword evidence="8" id="KW-0732">Signal</keyword>
<evidence type="ECO:0000256" key="6">
    <source>
        <dbReference type="ARBA" id="ARBA00023119"/>
    </source>
</evidence>
<evidence type="ECO:0000256" key="1">
    <source>
        <dbReference type="ARBA" id="ARBA00004302"/>
    </source>
</evidence>
<name>A0A9J6F744_HAELO</name>
<keyword evidence="5" id="KW-0084">Basement membrane</keyword>
<protein>
    <recommendedName>
        <fullName evidence="9">Collagen IV NC1 domain-containing protein</fullName>
    </recommendedName>
</protein>